<proteinExistence type="predicted"/>
<dbReference type="GO" id="GO:0010041">
    <property type="term" value="P:response to iron(III) ion"/>
    <property type="evidence" value="ECO:0007669"/>
    <property type="project" value="TreeGrafter"/>
</dbReference>
<keyword evidence="7 8" id="KW-0472">Membrane</keyword>
<dbReference type="GO" id="GO:0009103">
    <property type="term" value="P:lipopolysaccharide biosynthetic process"/>
    <property type="evidence" value="ECO:0007669"/>
    <property type="project" value="UniProtKB-ARBA"/>
</dbReference>
<dbReference type="InterPro" id="IPR050297">
    <property type="entry name" value="LipidA_mod_glycosyltrf_83"/>
</dbReference>
<keyword evidence="5 8" id="KW-0812">Transmembrane</keyword>
<gene>
    <name evidence="9" type="ORF">JCM19240_745</name>
</gene>
<name>A0A090TE65_9VIBR</name>
<evidence type="ECO:0000256" key="1">
    <source>
        <dbReference type="ARBA" id="ARBA00004651"/>
    </source>
</evidence>
<accession>A0A090TE65</accession>
<organism evidence="9 10">
    <name type="scientific">Vibrio maritimus</name>
    <dbReference type="NCBI Taxonomy" id="990268"/>
    <lineage>
        <taxon>Bacteria</taxon>
        <taxon>Pseudomonadati</taxon>
        <taxon>Pseudomonadota</taxon>
        <taxon>Gammaproteobacteria</taxon>
        <taxon>Vibrionales</taxon>
        <taxon>Vibrionaceae</taxon>
        <taxon>Vibrio</taxon>
    </lineage>
</organism>
<evidence type="ECO:0000256" key="7">
    <source>
        <dbReference type="ARBA" id="ARBA00023136"/>
    </source>
</evidence>
<keyword evidence="2" id="KW-1003">Cell membrane</keyword>
<dbReference type="PANTHER" id="PTHR33908">
    <property type="entry name" value="MANNOSYLTRANSFERASE YKCB-RELATED"/>
    <property type="match status" value="1"/>
</dbReference>
<evidence type="ECO:0000256" key="4">
    <source>
        <dbReference type="ARBA" id="ARBA00022679"/>
    </source>
</evidence>
<comment type="subcellular location">
    <subcellularLocation>
        <location evidence="1">Cell membrane</location>
        <topology evidence="1">Multi-pass membrane protein</topology>
    </subcellularLocation>
</comment>
<comment type="caution">
    <text evidence="9">The sequence shown here is derived from an EMBL/GenBank/DDBJ whole genome shotgun (WGS) entry which is preliminary data.</text>
</comment>
<evidence type="ECO:0000256" key="8">
    <source>
        <dbReference type="SAM" id="Phobius"/>
    </source>
</evidence>
<dbReference type="GO" id="GO:0016763">
    <property type="term" value="F:pentosyltransferase activity"/>
    <property type="evidence" value="ECO:0007669"/>
    <property type="project" value="TreeGrafter"/>
</dbReference>
<keyword evidence="6 8" id="KW-1133">Transmembrane helix</keyword>
<dbReference type="AlphaFoldDB" id="A0A090TE65"/>
<protein>
    <recommendedName>
        <fullName evidence="11">Polymyxin resistance protein ArnT</fullName>
    </recommendedName>
</protein>
<reference evidence="9 10" key="2">
    <citation type="submission" date="2014-09" db="EMBL/GenBank/DDBJ databases">
        <authorList>
            <consortium name="NBRP consortium"/>
            <person name="Sawabe T."/>
            <person name="Meirelles P."/>
            <person name="Nakanishi M."/>
            <person name="Sayaka M."/>
            <person name="Hattori M."/>
            <person name="Ohkuma M."/>
        </authorList>
    </citation>
    <scope>NUCLEOTIDE SEQUENCE [LARGE SCALE GENOMIC DNA]</scope>
    <source>
        <strain evidence="9 10">JCM 19240</strain>
    </source>
</reference>
<feature type="transmembrane region" description="Helical" evidence="8">
    <location>
        <begin position="110"/>
        <end position="129"/>
    </location>
</feature>
<reference evidence="9 10" key="1">
    <citation type="submission" date="2014-09" db="EMBL/GenBank/DDBJ databases">
        <title>Vibrio maritimus JCM 19240. (C210) whole genome shotgun sequence.</title>
        <authorList>
            <person name="Sawabe T."/>
            <person name="Meirelles P."/>
            <person name="Nakanishi M."/>
            <person name="Sayaka M."/>
            <person name="Hattori M."/>
            <person name="Ohkuma M."/>
        </authorList>
    </citation>
    <scope>NUCLEOTIDE SEQUENCE [LARGE SCALE GENOMIC DNA]</scope>
    <source>
        <strain evidence="9 10">JCM 19240</strain>
    </source>
</reference>
<feature type="transmembrane region" description="Helical" evidence="8">
    <location>
        <begin position="136"/>
        <end position="157"/>
    </location>
</feature>
<dbReference type="GO" id="GO:0005886">
    <property type="term" value="C:plasma membrane"/>
    <property type="evidence" value="ECO:0007669"/>
    <property type="project" value="UniProtKB-SubCell"/>
</dbReference>
<dbReference type="EMBL" id="BBMT01000018">
    <property type="protein sequence ID" value="GAL37598.1"/>
    <property type="molecule type" value="Genomic_DNA"/>
</dbReference>
<evidence type="ECO:0000256" key="5">
    <source>
        <dbReference type="ARBA" id="ARBA00022692"/>
    </source>
</evidence>
<sequence>MLAIALPWYIMAERATPGFIDYFIVGEHYKRFVEPGWTGDLYGSGHEEPKGKIWFFWLLAVLPWSIILPILMLVRAKFGWEQAKQNHGYTSFAIWWALSPLILFTMSSNILPTYVLPGTPAIGILLAVFWKKKDTIWLAIASMVVPVALIAATYMLATGKIANNSDKAIFETIDPSVRAFYVYPRSYSGQYYSNGQAKVFESDEQVKGLDEFYIISYKDRQRDFIPFKKNYDCSQQAVAESHDRMALLCKIKPTN</sequence>
<evidence type="ECO:0000256" key="3">
    <source>
        <dbReference type="ARBA" id="ARBA00022676"/>
    </source>
</evidence>
<dbReference type="Proteomes" id="UP000029224">
    <property type="component" value="Unassembled WGS sequence"/>
</dbReference>
<evidence type="ECO:0000313" key="9">
    <source>
        <dbReference type="EMBL" id="GAL37598.1"/>
    </source>
</evidence>
<evidence type="ECO:0008006" key="11">
    <source>
        <dbReference type="Google" id="ProtNLM"/>
    </source>
</evidence>
<keyword evidence="3" id="KW-0328">Glycosyltransferase</keyword>
<feature type="transmembrane region" description="Helical" evidence="8">
    <location>
        <begin position="86"/>
        <end position="104"/>
    </location>
</feature>
<feature type="transmembrane region" description="Helical" evidence="8">
    <location>
        <begin position="54"/>
        <end position="74"/>
    </location>
</feature>
<keyword evidence="10" id="KW-1185">Reference proteome</keyword>
<keyword evidence="4" id="KW-0808">Transferase</keyword>
<evidence type="ECO:0000256" key="2">
    <source>
        <dbReference type="ARBA" id="ARBA00022475"/>
    </source>
</evidence>
<evidence type="ECO:0000313" key="10">
    <source>
        <dbReference type="Proteomes" id="UP000029224"/>
    </source>
</evidence>
<evidence type="ECO:0000256" key="6">
    <source>
        <dbReference type="ARBA" id="ARBA00022989"/>
    </source>
</evidence>
<dbReference type="PANTHER" id="PTHR33908:SF3">
    <property type="entry name" value="UNDECAPRENYL PHOSPHATE-ALPHA-4-AMINO-4-DEOXY-L-ARABINOSE ARABINOSYL TRANSFERASE"/>
    <property type="match status" value="1"/>
</dbReference>